<dbReference type="EMBL" id="HG977196">
    <property type="protein sequence ID" value="CDP80060.1"/>
    <property type="molecule type" value="Genomic_DNA"/>
</dbReference>
<evidence type="ECO:0000313" key="1">
    <source>
        <dbReference type="EMBL" id="CDP80060.1"/>
    </source>
</evidence>
<gene>
    <name evidence="1" type="ORF">BN1046_00973</name>
</gene>
<name>A0A024LRT8_9HYPH</name>
<protein>
    <submittedName>
        <fullName evidence="1">Phage related protein</fullName>
    </submittedName>
</protein>
<organism evidence="1">
    <name type="scientific">Bartonella schoenbuchensis</name>
    <dbReference type="NCBI Taxonomy" id="165694"/>
    <lineage>
        <taxon>Bacteria</taxon>
        <taxon>Pseudomonadati</taxon>
        <taxon>Pseudomonadota</taxon>
        <taxon>Alphaproteobacteria</taxon>
        <taxon>Hyphomicrobiales</taxon>
        <taxon>Bartonellaceae</taxon>
        <taxon>Bartonella</taxon>
    </lineage>
</organism>
<dbReference type="Pfam" id="PF13252">
    <property type="entry name" value="Phage_capsid_3"/>
    <property type="match status" value="1"/>
</dbReference>
<dbReference type="AlphaFoldDB" id="A0A024LRT8"/>
<sequence length="72" mass="7819">MATTQIDINDPLAISVFAKELNTEILKALPITPLMGKGKNSIIQVEDESGKTAGDSITMDYFILPIKGDRLI</sequence>
<accession>A0A024LRT8</accession>
<reference evidence="1" key="1">
    <citation type="submission" date="2013-11" db="EMBL/GenBank/DDBJ databases">
        <authorList>
            <person name="GENOMES U."/>
        </authorList>
    </citation>
    <scope>NUCLEOTIDE SEQUENCE</scope>
    <source>
        <strain evidence="1">MVT06</strain>
    </source>
</reference>
<dbReference type="InterPro" id="IPR025267">
    <property type="entry name" value="ORF017-like"/>
</dbReference>
<reference evidence="1" key="2">
    <citation type="submission" date="2014-05" db="EMBL/GenBank/DDBJ databases">
        <title>Genome sequencing of Bartonella spp. isolated from human blood.</title>
        <authorList>
            <person name="Raoult D."/>
        </authorList>
    </citation>
    <scope>NUCLEOTIDE SEQUENCE</scope>
    <source>
        <strain evidence="1">MVT06</strain>
    </source>
</reference>
<proteinExistence type="predicted"/>